<name>A0AAV3YBJ5_9GAST</name>
<keyword evidence="3" id="KW-1185">Reference proteome</keyword>
<reference evidence="2 3" key="1">
    <citation type="journal article" date="2021" name="Elife">
        <title>Chloroplast acquisition without the gene transfer in kleptoplastic sea slugs, Plakobranchus ocellatus.</title>
        <authorList>
            <person name="Maeda T."/>
            <person name="Takahashi S."/>
            <person name="Yoshida T."/>
            <person name="Shimamura S."/>
            <person name="Takaki Y."/>
            <person name="Nagai Y."/>
            <person name="Toyoda A."/>
            <person name="Suzuki Y."/>
            <person name="Arimoto A."/>
            <person name="Ishii H."/>
            <person name="Satoh N."/>
            <person name="Nishiyama T."/>
            <person name="Hasebe M."/>
            <person name="Maruyama T."/>
            <person name="Minagawa J."/>
            <person name="Obokata J."/>
            <person name="Shigenobu S."/>
        </authorList>
    </citation>
    <scope>NUCLEOTIDE SEQUENCE [LARGE SCALE GENOMIC DNA]</scope>
</reference>
<protein>
    <submittedName>
        <fullName evidence="2">Uncharacterized protein</fullName>
    </submittedName>
</protein>
<accession>A0AAV3YBJ5</accession>
<evidence type="ECO:0000313" key="2">
    <source>
        <dbReference type="EMBL" id="GFN80383.1"/>
    </source>
</evidence>
<organism evidence="2 3">
    <name type="scientific">Plakobranchus ocellatus</name>
    <dbReference type="NCBI Taxonomy" id="259542"/>
    <lineage>
        <taxon>Eukaryota</taxon>
        <taxon>Metazoa</taxon>
        <taxon>Spiralia</taxon>
        <taxon>Lophotrochozoa</taxon>
        <taxon>Mollusca</taxon>
        <taxon>Gastropoda</taxon>
        <taxon>Heterobranchia</taxon>
        <taxon>Euthyneura</taxon>
        <taxon>Panpulmonata</taxon>
        <taxon>Sacoglossa</taxon>
        <taxon>Placobranchoidea</taxon>
        <taxon>Plakobranchidae</taxon>
        <taxon>Plakobranchus</taxon>
    </lineage>
</organism>
<proteinExistence type="predicted"/>
<dbReference type="Proteomes" id="UP000735302">
    <property type="component" value="Unassembled WGS sequence"/>
</dbReference>
<evidence type="ECO:0000256" key="1">
    <source>
        <dbReference type="SAM" id="MobiDB-lite"/>
    </source>
</evidence>
<dbReference type="EMBL" id="BLXT01000825">
    <property type="protein sequence ID" value="GFN80383.1"/>
    <property type="molecule type" value="Genomic_DNA"/>
</dbReference>
<feature type="region of interest" description="Disordered" evidence="1">
    <location>
        <begin position="104"/>
        <end position="148"/>
    </location>
</feature>
<sequence>MCMSMEQRERQTDTHIEAVRECLRFTTSWLLNFLHFLAAVLTEQTRGRGNYSQCNTRPGEATLNARVRAPPPFSLPHTLSSPVLLALFLYLPQYYPILAYKRHSIEDEDDDKEEEEEEEDGEEKEDGEEEEEEEREERREKGEGGKGG</sequence>
<comment type="caution">
    <text evidence="2">The sequence shown here is derived from an EMBL/GenBank/DDBJ whole genome shotgun (WGS) entry which is preliminary data.</text>
</comment>
<dbReference type="AlphaFoldDB" id="A0AAV3YBJ5"/>
<feature type="compositionally biased region" description="Acidic residues" evidence="1">
    <location>
        <begin position="106"/>
        <end position="135"/>
    </location>
</feature>
<feature type="compositionally biased region" description="Basic and acidic residues" evidence="1">
    <location>
        <begin position="136"/>
        <end position="148"/>
    </location>
</feature>
<evidence type="ECO:0000313" key="3">
    <source>
        <dbReference type="Proteomes" id="UP000735302"/>
    </source>
</evidence>
<gene>
    <name evidence="2" type="ORF">PoB_000688900</name>
</gene>